<dbReference type="PANTHER" id="PTHR30427">
    <property type="entry name" value="TRANSCRIPTIONAL ACTIVATOR PROTEIN LYSR"/>
    <property type="match status" value="1"/>
</dbReference>
<keyword evidence="3" id="KW-0804">Transcription</keyword>
<dbReference type="EMBL" id="CP106738">
    <property type="protein sequence ID" value="UXX83179.1"/>
    <property type="molecule type" value="Genomic_DNA"/>
</dbReference>
<evidence type="ECO:0000313" key="5">
    <source>
        <dbReference type="EMBL" id="UXX83179.1"/>
    </source>
</evidence>
<evidence type="ECO:0000256" key="1">
    <source>
        <dbReference type="ARBA" id="ARBA00023015"/>
    </source>
</evidence>
<name>A0ABY6DB08_9RHOB</name>
<keyword evidence="2" id="KW-0238">DNA-binding</keyword>
<dbReference type="InterPro" id="IPR000847">
    <property type="entry name" value="LysR_HTH_N"/>
</dbReference>
<keyword evidence="6" id="KW-1185">Reference proteome</keyword>
<dbReference type="PANTHER" id="PTHR30427:SF1">
    <property type="entry name" value="TRANSCRIPTIONAL ACTIVATOR PROTEIN LYSR"/>
    <property type="match status" value="1"/>
</dbReference>
<sequence>MNIDPRLLRIFVAVMHRGSVTRAAEQLNTSQPSVSKALKRLEELVGFCLFKPQGRSIQPTAKAQLLLESAMRVERELEEIDHRIMEIRHGRMQGLRIAVTPAIAAALLPRAIIEFRKTYPDTTLEIELWRRELILSELDAGRVEIGLLYSTTQSVPAGFRIVAEAPTLCVLPKGHPLCAKAVVTAADLYGHKLLIYHNSLDFADRLWSVLKTIDPEPEIVIEANQGAFLRDLVINGIGISLLDGFTVMDADMRGLVTRPFLPAMPFYLAIADQEPRLTAQGREFIRIISAIAVQLQMDLQQ</sequence>
<dbReference type="RefSeq" id="WP_219436604.1">
    <property type="nucleotide sequence ID" value="NZ_CP106738.1"/>
</dbReference>
<feature type="domain" description="HTH lysR-type" evidence="4">
    <location>
        <begin position="3"/>
        <end position="60"/>
    </location>
</feature>
<protein>
    <submittedName>
        <fullName evidence="5">LysR family transcriptional regulator</fullName>
    </submittedName>
</protein>
<evidence type="ECO:0000256" key="2">
    <source>
        <dbReference type="ARBA" id="ARBA00023125"/>
    </source>
</evidence>
<organism evidence="5 6">
    <name type="scientific">Roseovarius pelagicus</name>
    <dbReference type="NCBI Taxonomy" id="2980108"/>
    <lineage>
        <taxon>Bacteria</taxon>
        <taxon>Pseudomonadati</taxon>
        <taxon>Pseudomonadota</taxon>
        <taxon>Alphaproteobacteria</taxon>
        <taxon>Rhodobacterales</taxon>
        <taxon>Roseobacteraceae</taxon>
        <taxon>Roseovarius</taxon>
    </lineage>
</organism>
<accession>A0ABY6DB08</accession>
<proteinExistence type="predicted"/>
<keyword evidence="1" id="KW-0805">Transcription regulation</keyword>
<reference evidence="5" key="1">
    <citation type="submission" date="2022-10" db="EMBL/GenBank/DDBJ databases">
        <title>Roseovarius pelagicus sp. nov., isolated from Arctic seawater.</title>
        <authorList>
            <person name="Hong Y.W."/>
            <person name="Hwang C.Y."/>
        </authorList>
    </citation>
    <scope>NUCLEOTIDE SEQUENCE</scope>
    <source>
        <strain evidence="5">HL-MP18</strain>
    </source>
</reference>
<evidence type="ECO:0000256" key="3">
    <source>
        <dbReference type="ARBA" id="ARBA00023163"/>
    </source>
</evidence>
<dbReference type="Pfam" id="PF03466">
    <property type="entry name" value="LysR_substrate"/>
    <property type="match status" value="1"/>
</dbReference>
<dbReference type="InterPro" id="IPR005119">
    <property type="entry name" value="LysR_subst-bd"/>
</dbReference>
<dbReference type="PROSITE" id="PS50931">
    <property type="entry name" value="HTH_LYSR"/>
    <property type="match status" value="1"/>
</dbReference>
<dbReference type="Proteomes" id="UP001064087">
    <property type="component" value="Chromosome"/>
</dbReference>
<evidence type="ECO:0000313" key="6">
    <source>
        <dbReference type="Proteomes" id="UP001064087"/>
    </source>
</evidence>
<evidence type="ECO:0000259" key="4">
    <source>
        <dbReference type="PROSITE" id="PS50931"/>
    </source>
</evidence>
<dbReference type="Pfam" id="PF00126">
    <property type="entry name" value="HTH_1"/>
    <property type="match status" value="1"/>
</dbReference>
<gene>
    <name evidence="5" type="ORF">N7U68_19235</name>
</gene>